<keyword evidence="2" id="KW-0732">Signal</keyword>
<feature type="transmembrane region" description="Helical" evidence="1">
    <location>
        <begin position="62"/>
        <end position="85"/>
    </location>
</feature>
<dbReference type="SUPFAM" id="SSF56399">
    <property type="entry name" value="ADP-ribosylation"/>
    <property type="match status" value="1"/>
</dbReference>
<dbReference type="EMBL" id="HBFQ01022030">
    <property type="protein sequence ID" value="CAD8841102.1"/>
    <property type="molecule type" value="Transcribed_RNA"/>
</dbReference>
<accession>A0A7S1A2Z8</accession>
<evidence type="ECO:0000313" key="3">
    <source>
        <dbReference type="EMBL" id="CAD8841102.1"/>
    </source>
</evidence>
<keyword evidence="1" id="KW-0812">Transmembrane</keyword>
<evidence type="ECO:0000256" key="1">
    <source>
        <dbReference type="SAM" id="Phobius"/>
    </source>
</evidence>
<dbReference type="Gene3D" id="3.90.228.10">
    <property type="match status" value="1"/>
</dbReference>
<proteinExistence type="predicted"/>
<feature type="chain" id="PRO_5030521530" evidence="2">
    <location>
        <begin position="17"/>
        <end position="394"/>
    </location>
</feature>
<keyword evidence="1" id="KW-1133">Transmembrane helix</keyword>
<keyword evidence="1" id="KW-0472">Membrane</keyword>
<reference evidence="3" key="1">
    <citation type="submission" date="2021-01" db="EMBL/GenBank/DDBJ databases">
        <authorList>
            <person name="Corre E."/>
            <person name="Pelletier E."/>
            <person name="Niang G."/>
            <person name="Scheremetjew M."/>
            <person name="Finn R."/>
            <person name="Kale V."/>
            <person name="Holt S."/>
            <person name="Cochrane G."/>
            <person name="Meng A."/>
            <person name="Brown T."/>
            <person name="Cohen L."/>
        </authorList>
    </citation>
    <scope>NUCLEOTIDE SEQUENCE</scope>
</reference>
<protein>
    <submittedName>
        <fullName evidence="3">Uncharacterized protein</fullName>
    </submittedName>
</protein>
<gene>
    <name evidence="3" type="ORF">NSCI0253_LOCUS15450</name>
</gene>
<dbReference type="AlphaFoldDB" id="A0A7S1A2Z8"/>
<sequence length="394" mass="44830">MFTLPSLLLQLTPVAAQFGPLWNATKRDFFFPGSQRNHSDYHPHCVSFLDPLVNLYAEEQRWVSLLTVAGGLLTIAAMVLSSLFLGNLMKPRPPKYWKHRANRHIFNDNFDSEVDVTTTMGPVIQKLIDTTTTTGVRLRVIRVTRIEHGKMWTQYKQLRRSMPSVEWLLNKMAPEWRAKAEQTLSVIQAAHSERETEPTVKQFMKMLNLDETRNERMLFKGVPGPGAMDAKGRVLFETEAQSPMYAVKRQGFSNCMGNVNDEYGCGITFHDAASLADENAGLCEPSGEVGEQAAMFLSRVVLGPPYFTSQSLEQLQRPPCIHGHFDLKLSWNRDVALGKPWSDKGVDFQICEHPRFDSVLAERTDGDTKIRNYIVYADSCYPEFCILYERVRES</sequence>
<evidence type="ECO:0000256" key="2">
    <source>
        <dbReference type="SAM" id="SignalP"/>
    </source>
</evidence>
<feature type="signal peptide" evidence="2">
    <location>
        <begin position="1"/>
        <end position="16"/>
    </location>
</feature>
<name>A0A7S1A2Z8_NOCSC</name>
<organism evidence="3">
    <name type="scientific">Noctiluca scintillans</name>
    <name type="common">Sea sparkle</name>
    <name type="synonym">Red tide dinoflagellate</name>
    <dbReference type="NCBI Taxonomy" id="2966"/>
    <lineage>
        <taxon>Eukaryota</taxon>
        <taxon>Sar</taxon>
        <taxon>Alveolata</taxon>
        <taxon>Dinophyceae</taxon>
        <taxon>Noctilucales</taxon>
        <taxon>Noctilucaceae</taxon>
        <taxon>Noctiluca</taxon>
    </lineage>
</organism>